<dbReference type="EMBL" id="ML121553">
    <property type="protein sequence ID" value="RPB22218.1"/>
    <property type="molecule type" value="Genomic_DNA"/>
</dbReference>
<feature type="transmembrane region" description="Helical" evidence="1">
    <location>
        <begin position="180"/>
        <end position="197"/>
    </location>
</feature>
<gene>
    <name evidence="2" type="ORF">L211DRAFT_885467</name>
</gene>
<sequence>LYKKWKSKPRKETLKGRGGVNEIKAKYRNYVLHTPFTFFSSVYFLCPSDPCPCDPCQSFLFCHLCLKSLLPFSLFAAIFTFATSMAPFTSCFFTSTSTPTPTFSFSSSAVSSTFQFSRSTFIFVAPSDVINQPTMPRAKIANRQSTIVSSIFLYEYNPLTIGLFSLPPVILGDGAVGEEVGVVVIVMAGAVGVLGRFR</sequence>
<dbReference type="AlphaFoldDB" id="A0A3N4LKF6"/>
<feature type="non-terminal residue" evidence="2">
    <location>
        <position position="1"/>
    </location>
</feature>
<keyword evidence="1" id="KW-0472">Membrane</keyword>
<dbReference type="Proteomes" id="UP000267821">
    <property type="component" value="Unassembled WGS sequence"/>
</dbReference>
<evidence type="ECO:0000313" key="3">
    <source>
        <dbReference type="Proteomes" id="UP000267821"/>
    </source>
</evidence>
<dbReference type="InParanoid" id="A0A3N4LKF6"/>
<keyword evidence="3" id="KW-1185">Reference proteome</keyword>
<evidence type="ECO:0000313" key="2">
    <source>
        <dbReference type="EMBL" id="RPB22218.1"/>
    </source>
</evidence>
<name>A0A3N4LKF6_9PEZI</name>
<keyword evidence="1" id="KW-0812">Transmembrane</keyword>
<organism evidence="2 3">
    <name type="scientific">Terfezia boudieri ATCC MYA-4762</name>
    <dbReference type="NCBI Taxonomy" id="1051890"/>
    <lineage>
        <taxon>Eukaryota</taxon>
        <taxon>Fungi</taxon>
        <taxon>Dikarya</taxon>
        <taxon>Ascomycota</taxon>
        <taxon>Pezizomycotina</taxon>
        <taxon>Pezizomycetes</taxon>
        <taxon>Pezizales</taxon>
        <taxon>Pezizaceae</taxon>
        <taxon>Terfezia</taxon>
    </lineage>
</organism>
<proteinExistence type="predicted"/>
<protein>
    <submittedName>
        <fullName evidence="2">Uncharacterized protein</fullName>
    </submittedName>
</protein>
<evidence type="ECO:0000256" key="1">
    <source>
        <dbReference type="SAM" id="Phobius"/>
    </source>
</evidence>
<keyword evidence="1" id="KW-1133">Transmembrane helix</keyword>
<reference evidence="2 3" key="1">
    <citation type="journal article" date="2018" name="Nat. Ecol. Evol.">
        <title>Pezizomycetes genomes reveal the molecular basis of ectomycorrhizal truffle lifestyle.</title>
        <authorList>
            <person name="Murat C."/>
            <person name="Payen T."/>
            <person name="Noel B."/>
            <person name="Kuo A."/>
            <person name="Morin E."/>
            <person name="Chen J."/>
            <person name="Kohler A."/>
            <person name="Krizsan K."/>
            <person name="Balestrini R."/>
            <person name="Da Silva C."/>
            <person name="Montanini B."/>
            <person name="Hainaut M."/>
            <person name="Levati E."/>
            <person name="Barry K.W."/>
            <person name="Belfiori B."/>
            <person name="Cichocki N."/>
            <person name="Clum A."/>
            <person name="Dockter R.B."/>
            <person name="Fauchery L."/>
            <person name="Guy J."/>
            <person name="Iotti M."/>
            <person name="Le Tacon F."/>
            <person name="Lindquist E.A."/>
            <person name="Lipzen A."/>
            <person name="Malagnac F."/>
            <person name="Mello A."/>
            <person name="Molinier V."/>
            <person name="Miyauchi S."/>
            <person name="Poulain J."/>
            <person name="Riccioni C."/>
            <person name="Rubini A."/>
            <person name="Sitrit Y."/>
            <person name="Splivallo R."/>
            <person name="Traeger S."/>
            <person name="Wang M."/>
            <person name="Zifcakova L."/>
            <person name="Wipf D."/>
            <person name="Zambonelli A."/>
            <person name="Paolocci F."/>
            <person name="Nowrousian M."/>
            <person name="Ottonello S."/>
            <person name="Baldrian P."/>
            <person name="Spatafora J.W."/>
            <person name="Henrissat B."/>
            <person name="Nagy L.G."/>
            <person name="Aury J.M."/>
            <person name="Wincker P."/>
            <person name="Grigoriev I.V."/>
            <person name="Bonfante P."/>
            <person name="Martin F.M."/>
        </authorList>
    </citation>
    <scope>NUCLEOTIDE SEQUENCE [LARGE SCALE GENOMIC DNA]</scope>
    <source>
        <strain evidence="2 3">ATCC MYA-4762</strain>
    </source>
</reference>
<accession>A0A3N4LKF6</accession>